<proteinExistence type="predicted"/>
<dbReference type="Proteomes" id="UP001329915">
    <property type="component" value="Chromosome"/>
</dbReference>
<sequence length="72" mass="8304">MPQIQFMAFLDPRKKKCCCCDRTMMLTRKINFLDEEGRLVGDLELCSGCADTLAEVLNVGKEVVEKEWVFEQ</sequence>
<accession>A0AAU0URC0</accession>
<keyword evidence="2" id="KW-1185">Reference proteome</keyword>
<dbReference type="AlphaFoldDB" id="A0AAU0URC0"/>
<dbReference type="KEGG" id="dbc:MFMK1_002599"/>
<protein>
    <submittedName>
        <fullName evidence="1">Uncharacterized protein</fullName>
    </submittedName>
</protein>
<organism evidence="1 2">
    <name type="scientific">Metallumcola ferriviriculae</name>
    <dbReference type="NCBI Taxonomy" id="3039180"/>
    <lineage>
        <taxon>Bacteria</taxon>
        <taxon>Bacillati</taxon>
        <taxon>Bacillota</taxon>
        <taxon>Clostridia</taxon>
        <taxon>Neomoorellales</taxon>
        <taxon>Desulfitibacteraceae</taxon>
        <taxon>Metallumcola</taxon>
    </lineage>
</organism>
<reference evidence="1 2" key="1">
    <citation type="submission" date="2023-04" db="EMBL/GenBank/DDBJ databases">
        <authorList>
            <person name="Hsu D."/>
        </authorList>
    </citation>
    <scope>NUCLEOTIDE SEQUENCE [LARGE SCALE GENOMIC DNA]</scope>
    <source>
        <strain evidence="1 2">MK1</strain>
    </source>
</reference>
<dbReference type="EMBL" id="CP121694">
    <property type="protein sequence ID" value="WRO22760.1"/>
    <property type="molecule type" value="Genomic_DNA"/>
</dbReference>
<evidence type="ECO:0000313" key="2">
    <source>
        <dbReference type="Proteomes" id="UP001329915"/>
    </source>
</evidence>
<evidence type="ECO:0000313" key="1">
    <source>
        <dbReference type="EMBL" id="WRO22760.1"/>
    </source>
</evidence>
<dbReference type="RefSeq" id="WP_366922158.1">
    <property type="nucleotide sequence ID" value="NZ_CP121694.1"/>
</dbReference>
<name>A0AAU0URC0_9FIRM</name>
<gene>
    <name evidence="1" type="ORF">MFMK1_002599</name>
</gene>